<organism evidence="1 2">
    <name type="scientific">Streptomyces malaysiensis</name>
    <dbReference type="NCBI Taxonomy" id="92644"/>
    <lineage>
        <taxon>Bacteria</taxon>
        <taxon>Bacillati</taxon>
        <taxon>Actinomycetota</taxon>
        <taxon>Actinomycetes</taxon>
        <taxon>Kitasatosporales</taxon>
        <taxon>Streptomycetaceae</taxon>
        <taxon>Streptomyces</taxon>
        <taxon>Streptomyces violaceusniger group</taxon>
    </lineage>
</organism>
<accession>A0A7X5X1F3</accession>
<comment type="caution">
    <text evidence="1">The sequence shown here is derived from an EMBL/GenBank/DDBJ whole genome shotgun (WGS) entry which is preliminary data.</text>
</comment>
<dbReference type="EMBL" id="JAALLH010000001">
    <property type="protein sequence ID" value="NIY64075.1"/>
    <property type="molecule type" value="Genomic_DNA"/>
</dbReference>
<proteinExistence type="predicted"/>
<protein>
    <submittedName>
        <fullName evidence="1">Uncharacterized protein</fullName>
    </submittedName>
</protein>
<gene>
    <name evidence="1" type="ORF">SMALB_2023</name>
</gene>
<name>A0A7X5X1F3_STRMQ</name>
<reference evidence="1 2" key="1">
    <citation type="submission" date="2020-02" db="EMBL/GenBank/DDBJ databases">
        <title>Streptomyces malaysiensis DSM14702 (JHCC583434, PFL_A843) Genome sequencing and assembly.</title>
        <authorList>
            <person name="Samborskyy M."/>
        </authorList>
    </citation>
    <scope>NUCLEOTIDE SEQUENCE [LARGE SCALE GENOMIC DNA]</scope>
    <source>
        <strain evidence="1 2">DSM 14702</strain>
    </source>
</reference>
<sequence length="65" mass="6952">MWCLTGESRDVDPALPDGTAAVYWGLPLTDAFRHSQGRGGDAVLTFGRDPLLGVNTEVLRDGLPP</sequence>
<dbReference type="Proteomes" id="UP000536624">
    <property type="component" value="Unassembled WGS sequence"/>
</dbReference>
<dbReference type="AlphaFoldDB" id="A0A7X5X1F3"/>
<evidence type="ECO:0000313" key="1">
    <source>
        <dbReference type="EMBL" id="NIY64075.1"/>
    </source>
</evidence>
<evidence type="ECO:0000313" key="2">
    <source>
        <dbReference type="Proteomes" id="UP000536624"/>
    </source>
</evidence>